<evidence type="ECO:0000313" key="4">
    <source>
        <dbReference type="EMBL" id="QDT45159.1"/>
    </source>
</evidence>
<dbReference type="NCBIfam" id="TIGR00254">
    <property type="entry name" value="GGDEF"/>
    <property type="match status" value="1"/>
</dbReference>
<dbReference type="GO" id="GO:0043709">
    <property type="term" value="P:cell adhesion involved in single-species biofilm formation"/>
    <property type="evidence" value="ECO:0007669"/>
    <property type="project" value="TreeGrafter"/>
</dbReference>
<dbReference type="Pfam" id="PF13185">
    <property type="entry name" value="GAF_2"/>
    <property type="match status" value="1"/>
</dbReference>
<dbReference type="Gene3D" id="3.30.70.270">
    <property type="match status" value="1"/>
</dbReference>
<dbReference type="InterPro" id="IPR029787">
    <property type="entry name" value="Nucleotide_cyclase"/>
</dbReference>
<dbReference type="AlphaFoldDB" id="A0A517RMQ9"/>
<dbReference type="OrthoDB" id="244535at2"/>
<dbReference type="SUPFAM" id="SSF55781">
    <property type="entry name" value="GAF domain-like"/>
    <property type="match status" value="1"/>
</dbReference>
<dbReference type="SUPFAM" id="SSF55073">
    <property type="entry name" value="Nucleotide cyclase"/>
    <property type="match status" value="1"/>
</dbReference>
<dbReference type="PANTHER" id="PTHR45138:SF9">
    <property type="entry name" value="DIGUANYLATE CYCLASE DGCM-RELATED"/>
    <property type="match status" value="1"/>
</dbReference>
<dbReference type="Pfam" id="PF00990">
    <property type="entry name" value="GGDEF"/>
    <property type="match status" value="1"/>
</dbReference>
<dbReference type="EMBL" id="CP036269">
    <property type="protein sequence ID" value="QDT45159.1"/>
    <property type="molecule type" value="Genomic_DNA"/>
</dbReference>
<dbReference type="FunFam" id="3.30.70.270:FF:000001">
    <property type="entry name" value="Diguanylate cyclase domain protein"/>
    <property type="match status" value="1"/>
</dbReference>
<proteinExistence type="predicted"/>
<keyword evidence="5" id="KW-1185">Reference proteome</keyword>
<name>A0A517RMQ9_9PLAN</name>
<dbReference type="RefSeq" id="WP_145221313.1">
    <property type="nucleotide sequence ID" value="NZ_CP036269.1"/>
</dbReference>
<dbReference type="KEGG" id="gaz:Pan241w_52780"/>
<dbReference type="InterPro" id="IPR043128">
    <property type="entry name" value="Rev_trsase/Diguanyl_cyclase"/>
</dbReference>
<protein>
    <recommendedName>
        <fullName evidence="1">diguanylate cyclase</fullName>
        <ecNumber evidence="1">2.7.7.65</ecNumber>
    </recommendedName>
</protein>
<feature type="domain" description="GGDEF" evidence="3">
    <location>
        <begin position="270"/>
        <end position="407"/>
    </location>
</feature>
<dbReference type="PANTHER" id="PTHR45138">
    <property type="entry name" value="REGULATORY COMPONENTS OF SENSORY TRANSDUCTION SYSTEM"/>
    <property type="match status" value="1"/>
</dbReference>
<dbReference type="Proteomes" id="UP000317171">
    <property type="component" value="Chromosome"/>
</dbReference>
<dbReference type="InterPro" id="IPR000160">
    <property type="entry name" value="GGDEF_dom"/>
</dbReference>
<dbReference type="InterPro" id="IPR003018">
    <property type="entry name" value="GAF"/>
</dbReference>
<evidence type="ECO:0000259" key="3">
    <source>
        <dbReference type="PROSITE" id="PS50887"/>
    </source>
</evidence>
<dbReference type="InterPro" id="IPR050469">
    <property type="entry name" value="Diguanylate_Cyclase"/>
</dbReference>
<dbReference type="InterPro" id="IPR029016">
    <property type="entry name" value="GAF-like_dom_sf"/>
</dbReference>
<accession>A0A517RMQ9</accession>
<dbReference type="Gene3D" id="3.30.450.40">
    <property type="match status" value="1"/>
</dbReference>
<dbReference type="GO" id="GO:0005886">
    <property type="term" value="C:plasma membrane"/>
    <property type="evidence" value="ECO:0007669"/>
    <property type="project" value="TreeGrafter"/>
</dbReference>
<gene>
    <name evidence="4" type="primary">cph2_5</name>
    <name evidence="4" type="ORF">Pan241w_52780</name>
</gene>
<evidence type="ECO:0000313" key="5">
    <source>
        <dbReference type="Proteomes" id="UP000317171"/>
    </source>
</evidence>
<evidence type="ECO:0000256" key="2">
    <source>
        <dbReference type="ARBA" id="ARBA00034247"/>
    </source>
</evidence>
<dbReference type="SMART" id="SM00267">
    <property type="entry name" value="GGDEF"/>
    <property type="match status" value="1"/>
</dbReference>
<dbReference type="CDD" id="cd01949">
    <property type="entry name" value="GGDEF"/>
    <property type="match status" value="1"/>
</dbReference>
<comment type="catalytic activity">
    <reaction evidence="2">
        <text>2 GTP = 3',3'-c-di-GMP + 2 diphosphate</text>
        <dbReference type="Rhea" id="RHEA:24898"/>
        <dbReference type="ChEBI" id="CHEBI:33019"/>
        <dbReference type="ChEBI" id="CHEBI:37565"/>
        <dbReference type="ChEBI" id="CHEBI:58805"/>
        <dbReference type="EC" id="2.7.7.65"/>
    </reaction>
</comment>
<reference evidence="4 5" key="1">
    <citation type="submission" date="2019-02" db="EMBL/GenBank/DDBJ databases">
        <title>Deep-cultivation of Planctomycetes and their phenomic and genomic characterization uncovers novel biology.</title>
        <authorList>
            <person name="Wiegand S."/>
            <person name="Jogler M."/>
            <person name="Boedeker C."/>
            <person name="Pinto D."/>
            <person name="Vollmers J."/>
            <person name="Rivas-Marin E."/>
            <person name="Kohn T."/>
            <person name="Peeters S.H."/>
            <person name="Heuer A."/>
            <person name="Rast P."/>
            <person name="Oberbeckmann S."/>
            <person name="Bunk B."/>
            <person name="Jeske O."/>
            <person name="Meyerdierks A."/>
            <person name="Storesund J.E."/>
            <person name="Kallscheuer N."/>
            <person name="Luecker S."/>
            <person name="Lage O.M."/>
            <person name="Pohl T."/>
            <person name="Merkel B.J."/>
            <person name="Hornburger P."/>
            <person name="Mueller R.-W."/>
            <person name="Bruemmer F."/>
            <person name="Labrenz M."/>
            <person name="Spormann A.M."/>
            <person name="Op den Camp H."/>
            <person name="Overmann J."/>
            <person name="Amann R."/>
            <person name="Jetten M.S.M."/>
            <person name="Mascher T."/>
            <person name="Medema M.H."/>
            <person name="Devos D.P."/>
            <person name="Kaster A.-K."/>
            <person name="Ovreas L."/>
            <person name="Rohde M."/>
            <person name="Galperin M.Y."/>
            <person name="Jogler C."/>
        </authorList>
    </citation>
    <scope>NUCLEOTIDE SEQUENCE [LARGE SCALE GENOMIC DNA]</scope>
    <source>
        <strain evidence="4 5">Pan241w</strain>
    </source>
</reference>
<sequence length="412" mass="46744">MSDSRIQEYQTVIQKMTEGYFPRKFSSEMDVDDIGRLGTALLELSRNLENKFDEMQKLSEVTTHINAGYFLDEILDQLYDSFRNIIPYERIGLAMLEKGGSTLRARWERSEAKQVCLRVGFKAQMAGSSLQKILESGNPRIINNLKKYLLEHPGSTSTKLIVKEGIRSSLTCPLIVQDQPIGFIFFSSFLTNAYKESHISIFKQISNQLASIIEKGKVYEELYQLNIKLQRANARLENLATYDDLTGVCNRRIFNEMLYKEWFRAIRHETAISLIMIDVDYFKNYNDSYGHVAGDICLKKIAETIASIIKRPGDLIARYGGEEFAVLLPETGINAAQEIAERIRNGIQDLSIEHRESLDADVVTISAGVATMKPQNDHDPLQLISEADAALYKAKYGGRNQVVTQVVELTHH</sequence>
<evidence type="ECO:0000256" key="1">
    <source>
        <dbReference type="ARBA" id="ARBA00012528"/>
    </source>
</evidence>
<dbReference type="GO" id="GO:1902201">
    <property type="term" value="P:negative regulation of bacterial-type flagellum-dependent cell motility"/>
    <property type="evidence" value="ECO:0007669"/>
    <property type="project" value="TreeGrafter"/>
</dbReference>
<organism evidence="4 5">
    <name type="scientific">Gimesia alba</name>
    <dbReference type="NCBI Taxonomy" id="2527973"/>
    <lineage>
        <taxon>Bacteria</taxon>
        <taxon>Pseudomonadati</taxon>
        <taxon>Planctomycetota</taxon>
        <taxon>Planctomycetia</taxon>
        <taxon>Planctomycetales</taxon>
        <taxon>Planctomycetaceae</taxon>
        <taxon>Gimesia</taxon>
    </lineage>
</organism>
<dbReference type="GO" id="GO:0052621">
    <property type="term" value="F:diguanylate cyclase activity"/>
    <property type="evidence" value="ECO:0007669"/>
    <property type="project" value="UniProtKB-EC"/>
</dbReference>
<dbReference type="EC" id="2.7.7.65" evidence="1"/>
<dbReference type="PROSITE" id="PS50887">
    <property type="entry name" value="GGDEF"/>
    <property type="match status" value="1"/>
</dbReference>